<sequence length="188" mass="21046">MFNKFLTLTLLRGALAIVQKTDERGIPNERRGEVGEKWRGKDSQRKQGNLTISKLRKLKPHCCEPKALGLGRRKPDLWGRLLFEPEASGPGLFSGEPSAGLGFPSPFYSLAMLYDSASSGPHKGSLRKHAARPPPPARLLRKEKREQERWREAEKSHMEVIGLSQGLFTAAVKPSCFLGRPPVHEERD</sequence>
<reference evidence="1" key="1">
    <citation type="submission" date="2021-05" db="EMBL/GenBank/DDBJ databases">
        <authorList>
            <person name="Pan Q."/>
            <person name="Jouanno E."/>
            <person name="Zahm M."/>
            <person name="Klopp C."/>
            <person name="Cabau C."/>
            <person name="Louis A."/>
            <person name="Berthelot C."/>
            <person name="Parey E."/>
            <person name="Roest Crollius H."/>
            <person name="Montfort J."/>
            <person name="Robinson-Rechavi M."/>
            <person name="Bouchez O."/>
            <person name="Lampietro C."/>
            <person name="Lopez Roques C."/>
            <person name="Donnadieu C."/>
            <person name="Postlethwait J."/>
            <person name="Bobe J."/>
            <person name="Dillon D."/>
            <person name="Chandos A."/>
            <person name="von Hippel F."/>
            <person name="Guiguen Y."/>
        </authorList>
    </citation>
    <scope>NUCLEOTIDE SEQUENCE</scope>
    <source>
        <strain evidence="1">YG-Jan2019</strain>
    </source>
</reference>
<comment type="caution">
    <text evidence="1">The sequence shown here is derived from an EMBL/GenBank/DDBJ whole genome shotgun (WGS) entry which is preliminary data.</text>
</comment>
<organism evidence="1 2">
    <name type="scientific">Dallia pectoralis</name>
    <name type="common">Alaska blackfish</name>
    <dbReference type="NCBI Taxonomy" id="75939"/>
    <lineage>
        <taxon>Eukaryota</taxon>
        <taxon>Metazoa</taxon>
        <taxon>Chordata</taxon>
        <taxon>Craniata</taxon>
        <taxon>Vertebrata</taxon>
        <taxon>Euteleostomi</taxon>
        <taxon>Actinopterygii</taxon>
        <taxon>Neopterygii</taxon>
        <taxon>Teleostei</taxon>
        <taxon>Protacanthopterygii</taxon>
        <taxon>Esociformes</taxon>
        <taxon>Umbridae</taxon>
        <taxon>Dallia</taxon>
    </lineage>
</organism>
<dbReference type="EMBL" id="CM055737">
    <property type="protein sequence ID" value="KAJ8005795.1"/>
    <property type="molecule type" value="Genomic_DNA"/>
</dbReference>
<keyword evidence="2" id="KW-1185">Reference proteome</keyword>
<protein>
    <submittedName>
        <fullName evidence="1">Uncharacterized protein</fullName>
    </submittedName>
</protein>
<evidence type="ECO:0000313" key="1">
    <source>
        <dbReference type="EMBL" id="KAJ8005795.1"/>
    </source>
</evidence>
<name>A0ACC2GQS9_DALPE</name>
<proteinExistence type="predicted"/>
<gene>
    <name evidence="1" type="ORF">DPEC_G00121590</name>
</gene>
<accession>A0ACC2GQS9</accession>
<evidence type="ECO:0000313" key="2">
    <source>
        <dbReference type="Proteomes" id="UP001157502"/>
    </source>
</evidence>
<dbReference type="Proteomes" id="UP001157502">
    <property type="component" value="Chromosome 10"/>
</dbReference>